<dbReference type="InParanoid" id="A0A2G5F806"/>
<protein>
    <submittedName>
        <fullName evidence="2">Uncharacterized protein</fullName>
    </submittedName>
</protein>
<proteinExistence type="predicted"/>
<gene>
    <name evidence="2" type="ORF">AQUCO_00201420v1</name>
</gene>
<accession>A0A2G5F806</accession>
<organism evidence="2 3">
    <name type="scientific">Aquilegia coerulea</name>
    <name type="common">Rocky mountain columbine</name>
    <dbReference type="NCBI Taxonomy" id="218851"/>
    <lineage>
        <taxon>Eukaryota</taxon>
        <taxon>Viridiplantae</taxon>
        <taxon>Streptophyta</taxon>
        <taxon>Embryophyta</taxon>
        <taxon>Tracheophyta</taxon>
        <taxon>Spermatophyta</taxon>
        <taxon>Magnoliopsida</taxon>
        <taxon>Ranunculales</taxon>
        <taxon>Ranunculaceae</taxon>
        <taxon>Thalictroideae</taxon>
        <taxon>Aquilegia</taxon>
    </lineage>
</organism>
<dbReference type="Proteomes" id="UP000230069">
    <property type="component" value="Unassembled WGS sequence"/>
</dbReference>
<feature type="transmembrane region" description="Helical" evidence="1">
    <location>
        <begin position="50"/>
        <end position="72"/>
    </location>
</feature>
<evidence type="ECO:0000256" key="1">
    <source>
        <dbReference type="SAM" id="Phobius"/>
    </source>
</evidence>
<keyword evidence="3" id="KW-1185">Reference proteome</keyword>
<dbReference type="AlphaFoldDB" id="A0A2G5F806"/>
<dbReference type="EMBL" id="KZ305019">
    <property type="protein sequence ID" value="PIA64113.1"/>
    <property type="molecule type" value="Genomic_DNA"/>
</dbReference>
<keyword evidence="1" id="KW-0472">Membrane</keyword>
<keyword evidence="1" id="KW-0812">Transmembrane</keyword>
<evidence type="ECO:0000313" key="2">
    <source>
        <dbReference type="EMBL" id="PIA64113.1"/>
    </source>
</evidence>
<feature type="transmembrane region" description="Helical" evidence="1">
    <location>
        <begin position="84"/>
        <end position="108"/>
    </location>
</feature>
<name>A0A2G5F806_AQUCA</name>
<sequence length="109" mass="13199">MVRMTVRWFKFEQMVIEMSFLVNIFRRSIWSREIKTMCVLISDPLSRSRLYIGINVIIFLYLIIISLKYPLYLLGDVWKSANSVLWLFPSRFLFTLNQVGFYAFLFIYF</sequence>
<reference evidence="2 3" key="1">
    <citation type="submission" date="2017-09" db="EMBL/GenBank/DDBJ databases">
        <title>WGS assembly of Aquilegia coerulea Goldsmith.</title>
        <authorList>
            <person name="Hodges S."/>
            <person name="Kramer E."/>
            <person name="Nordborg M."/>
            <person name="Tomkins J."/>
            <person name="Borevitz J."/>
            <person name="Derieg N."/>
            <person name="Yan J."/>
            <person name="Mihaltcheva S."/>
            <person name="Hayes R.D."/>
            <person name="Rokhsar D."/>
        </authorList>
    </citation>
    <scope>NUCLEOTIDE SEQUENCE [LARGE SCALE GENOMIC DNA]</scope>
    <source>
        <strain evidence="3">cv. Goldsmith</strain>
    </source>
</reference>
<keyword evidence="1" id="KW-1133">Transmembrane helix</keyword>
<evidence type="ECO:0000313" key="3">
    <source>
        <dbReference type="Proteomes" id="UP000230069"/>
    </source>
</evidence>